<dbReference type="EMBL" id="LMWM01000055">
    <property type="protein sequence ID" value="KUM82381.1"/>
    <property type="molecule type" value="Genomic_DNA"/>
</dbReference>
<evidence type="ECO:0000256" key="1">
    <source>
        <dbReference type="SAM" id="Phobius"/>
    </source>
</evidence>
<dbReference type="AlphaFoldDB" id="A0A124H8D3"/>
<reference evidence="2 3" key="1">
    <citation type="submission" date="2015-10" db="EMBL/GenBank/DDBJ databases">
        <title>Draft genome sequence of Streptomyces pseudovenezuelae DSM 40212, type strain for the species Streptomyces pseudovenezuelae.</title>
        <authorList>
            <person name="Ruckert C."/>
            <person name="Winkler A."/>
            <person name="Kalinowski J."/>
            <person name="Kampfer P."/>
            <person name="Glaeser S."/>
        </authorList>
    </citation>
    <scope>NUCLEOTIDE SEQUENCE [LARGE SCALE GENOMIC DNA]</scope>
    <source>
        <strain evidence="2 3">DSM 40212</strain>
    </source>
</reference>
<dbReference type="Proteomes" id="UP000053039">
    <property type="component" value="Unassembled WGS sequence"/>
</dbReference>
<evidence type="ECO:0000313" key="2">
    <source>
        <dbReference type="EMBL" id="KUM82381.1"/>
    </source>
</evidence>
<evidence type="ECO:0000313" key="3">
    <source>
        <dbReference type="Proteomes" id="UP000053039"/>
    </source>
</evidence>
<keyword evidence="1" id="KW-0472">Membrane</keyword>
<feature type="transmembrane region" description="Helical" evidence="1">
    <location>
        <begin position="46"/>
        <end position="67"/>
    </location>
</feature>
<gene>
    <name evidence="2" type="ORF">AQI94_41900</name>
</gene>
<organism evidence="2 3">
    <name type="scientific">Streptomyces pseudovenezuelae</name>
    <dbReference type="NCBI Taxonomy" id="67350"/>
    <lineage>
        <taxon>Bacteria</taxon>
        <taxon>Bacillati</taxon>
        <taxon>Actinomycetota</taxon>
        <taxon>Actinomycetes</taxon>
        <taxon>Kitasatosporales</taxon>
        <taxon>Streptomycetaceae</taxon>
        <taxon>Streptomyces</taxon>
        <taxon>Streptomyces aurantiacus group</taxon>
    </lineage>
</organism>
<comment type="caution">
    <text evidence="2">The sequence shown here is derived from an EMBL/GenBank/DDBJ whole genome shotgun (WGS) entry which is preliminary data.</text>
</comment>
<sequence length="75" mass="8173">MLYAHRCKYIFFMRKPFEAKILRVQETIDDVSDTSRRIGNAAESQATLNIALTAVCVAALLVAMIVARGARGGAS</sequence>
<keyword evidence="1" id="KW-1133">Transmembrane helix</keyword>
<proteinExistence type="predicted"/>
<keyword evidence="1" id="KW-0812">Transmembrane</keyword>
<name>A0A124H8D3_9ACTN</name>
<protein>
    <submittedName>
        <fullName evidence="2">Uncharacterized protein</fullName>
    </submittedName>
</protein>
<accession>A0A124H8D3</accession>